<evidence type="ECO:0000256" key="10">
    <source>
        <dbReference type="ARBA" id="ARBA00023136"/>
    </source>
</evidence>
<evidence type="ECO:0000256" key="4">
    <source>
        <dbReference type="ARBA" id="ARBA00022475"/>
    </source>
</evidence>
<protein>
    <recommendedName>
        <fullName evidence="11 12">4-hydroxybenzoate octaprenyltransferase</fullName>
        <ecNumber evidence="11 12">2.5.1.39</ecNumber>
    </recommendedName>
    <alternativeName>
        <fullName evidence="11">4-HB polyprenyltransferase</fullName>
    </alternativeName>
</protein>
<dbReference type="InterPro" id="IPR000537">
    <property type="entry name" value="UbiA_prenyltransferase"/>
</dbReference>
<keyword evidence="5 11" id="KW-0997">Cell inner membrane</keyword>
<feature type="transmembrane region" description="Helical" evidence="11">
    <location>
        <begin position="189"/>
        <end position="208"/>
    </location>
</feature>
<dbReference type="Pfam" id="PF01040">
    <property type="entry name" value="UbiA"/>
    <property type="match status" value="1"/>
</dbReference>
<dbReference type="OrthoDB" id="9782418at2"/>
<dbReference type="FunFam" id="1.20.120.1780:FF:000001">
    <property type="entry name" value="4-hydroxybenzoate octaprenyltransferase"/>
    <property type="match status" value="1"/>
</dbReference>
<feature type="transmembrane region" description="Helical" evidence="11">
    <location>
        <begin position="236"/>
        <end position="255"/>
    </location>
</feature>
<dbReference type="Proteomes" id="UP000233491">
    <property type="component" value="Unassembled WGS sequence"/>
</dbReference>
<dbReference type="PANTHER" id="PTHR11048">
    <property type="entry name" value="PRENYLTRANSFERASES"/>
    <property type="match status" value="1"/>
</dbReference>
<evidence type="ECO:0000256" key="5">
    <source>
        <dbReference type="ARBA" id="ARBA00022519"/>
    </source>
</evidence>
<dbReference type="GO" id="GO:0006744">
    <property type="term" value="P:ubiquinone biosynthetic process"/>
    <property type="evidence" value="ECO:0007669"/>
    <property type="project" value="UniProtKB-UniRule"/>
</dbReference>
<keyword evidence="8 11" id="KW-0812">Transmembrane</keyword>
<feature type="transmembrane region" description="Helical" evidence="11">
    <location>
        <begin position="139"/>
        <end position="156"/>
    </location>
</feature>
<feature type="transmembrane region" description="Helical" evidence="11">
    <location>
        <begin position="43"/>
        <end position="65"/>
    </location>
</feature>
<dbReference type="CDD" id="cd13959">
    <property type="entry name" value="PT_UbiA_COQ2"/>
    <property type="match status" value="1"/>
</dbReference>
<comment type="catalytic activity">
    <reaction evidence="11">
        <text>all-trans-octaprenyl diphosphate + 4-hydroxybenzoate = 4-hydroxy-3-(all-trans-octaprenyl)benzoate + diphosphate</text>
        <dbReference type="Rhea" id="RHEA:27782"/>
        <dbReference type="ChEBI" id="CHEBI:1617"/>
        <dbReference type="ChEBI" id="CHEBI:17879"/>
        <dbReference type="ChEBI" id="CHEBI:33019"/>
        <dbReference type="ChEBI" id="CHEBI:57711"/>
        <dbReference type="EC" id="2.5.1.39"/>
    </reaction>
</comment>
<keyword evidence="11" id="KW-0460">Magnesium</keyword>
<keyword evidence="9 11" id="KW-1133">Transmembrane helix</keyword>
<gene>
    <name evidence="11" type="primary">ubiA</name>
    <name evidence="13" type="ORF">CXZ10_18210</name>
</gene>
<accession>A0A1I4TT56</accession>
<dbReference type="EMBL" id="PJNW01000016">
    <property type="protein sequence ID" value="PKR87663.1"/>
    <property type="molecule type" value="Genomic_DNA"/>
</dbReference>
<dbReference type="PANTHER" id="PTHR11048:SF28">
    <property type="entry name" value="4-HYDROXYBENZOATE POLYPRENYLTRANSFERASE, MITOCHONDRIAL"/>
    <property type="match status" value="1"/>
</dbReference>
<feature type="transmembrane region" description="Helical" evidence="11">
    <location>
        <begin position="113"/>
        <end position="133"/>
    </location>
</feature>
<dbReference type="InterPro" id="IPR030470">
    <property type="entry name" value="UbiA_prenylTrfase_CS"/>
</dbReference>
<reference evidence="13 14" key="1">
    <citation type="submission" date="2017-12" db="EMBL/GenBank/DDBJ databases">
        <title>Anaerobic carbon monoxide metabolism by Pleomorphomonas carboxyditropha sp. nov., a new mesophilic hydrogenogenic carboxidotroph.</title>
        <authorList>
            <person name="Esquivel-Elizondo S."/>
            <person name="Krajmalnik-Brown R."/>
        </authorList>
    </citation>
    <scope>NUCLEOTIDE SEQUENCE [LARGE SCALE GENOMIC DNA]</scope>
    <source>
        <strain evidence="13 14">R5-392</strain>
    </source>
</reference>
<keyword evidence="7 11" id="KW-0831">Ubiquinone biosynthesis</keyword>
<evidence type="ECO:0000256" key="2">
    <source>
        <dbReference type="ARBA" id="ARBA00004141"/>
    </source>
</evidence>
<proteinExistence type="inferred from homology"/>
<evidence type="ECO:0000256" key="12">
    <source>
        <dbReference type="NCBIfam" id="TIGR01474"/>
    </source>
</evidence>
<evidence type="ECO:0000256" key="6">
    <source>
        <dbReference type="ARBA" id="ARBA00022679"/>
    </source>
</evidence>
<dbReference type="Gene3D" id="1.10.357.140">
    <property type="entry name" value="UbiA prenyltransferase"/>
    <property type="match status" value="1"/>
</dbReference>
<comment type="subcellular location">
    <subcellularLocation>
        <location evidence="11">Cell inner membrane</location>
        <topology evidence="11">Multi-pass membrane protein</topology>
    </subcellularLocation>
    <subcellularLocation>
        <location evidence="2">Membrane</location>
        <topology evidence="2">Multi-pass membrane protein</topology>
    </subcellularLocation>
</comment>
<evidence type="ECO:0000256" key="1">
    <source>
        <dbReference type="ARBA" id="ARBA00001946"/>
    </source>
</evidence>
<sequence length="314" mass="34153">MNAPDSEEIVIPDAKRGNWVDRLLPAGAKPYAQLARLDRPIGWWLLLLPCWWSLALASGAAGLAFPSPWHALLFFVGAVAMRGAGCTYNDIVDRDIDAAVARTRARPIPSGRVSAAGAVVFLVLQALVGLAVLLQFDRFSIILGLCSLVPVAIYPFMKRITHFPQIVLGLSFSWGALMGWSVVFGRLDAPAVLIYVAAILWTFAYDTIYAHQDREDDALIDLGSTARYFERSTPKLLTVCYGAAVLLLGVAFYLADAKIIAFVGLAAFARHLAWQVEKFDADDGELCLRIFKSNRDAGLVLTAGLVIDGLLKGM</sequence>
<evidence type="ECO:0000256" key="11">
    <source>
        <dbReference type="HAMAP-Rule" id="MF_01635"/>
    </source>
</evidence>
<dbReference type="GO" id="GO:0008412">
    <property type="term" value="F:4-hydroxybenzoate polyprenyltransferase activity"/>
    <property type="evidence" value="ECO:0007669"/>
    <property type="project" value="UniProtKB-UniRule"/>
</dbReference>
<dbReference type="HAMAP" id="MF_01635">
    <property type="entry name" value="UbiA"/>
    <property type="match status" value="1"/>
</dbReference>
<name>A0A1I4TT56_9HYPH</name>
<comment type="pathway">
    <text evidence="11">Cofactor biosynthesis; ubiquinone biosynthesis.</text>
</comment>
<dbReference type="FunFam" id="1.10.357.140:FF:000003">
    <property type="entry name" value="4-hydroxybenzoate polyprenyltransferase, mitochondrial"/>
    <property type="match status" value="1"/>
</dbReference>
<keyword evidence="6 11" id="KW-0808">Transferase</keyword>
<comment type="cofactor">
    <cofactor evidence="1 11">
        <name>Mg(2+)</name>
        <dbReference type="ChEBI" id="CHEBI:18420"/>
    </cofactor>
</comment>
<dbReference type="PROSITE" id="PS00943">
    <property type="entry name" value="UBIA"/>
    <property type="match status" value="1"/>
</dbReference>
<feature type="transmembrane region" description="Helical" evidence="11">
    <location>
        <begin position="163"/>
        <end position="183"/>
    </location>
</feature>
<evidence type="ECO:0000256" key="8">
    <source>
        <dbReference type="ARBA" id="ARBA00022692"/>
    </source>
</evidence>
<dbReference type="EC" id="2.5.1.39" evidence="11 12"/>
<keyword evidence="14" id="KW-1185">Reference proteome</keyword>
<dbReference type="InterPro" id="IPR044878">
    <property type="entry name" value="UbiA_sf"/>
</dbReference>
<keyword evidence="4 11" id="KW-1003">Cell membrane</keyword>
<evidence type="ECO:0000313" key="13">
    <source>
        <dbReference type="EMBL" id="PKR87663.1"/>
    </source>
</evidence>
<dbReference type="Gene3D" id="1.20.120.1780">
    <property type="entry name" value="UbiA prenyltransferase"/>
    <property type="match status" value="1"/>
</dbReference>
<dbReference type="InterPro" id="IPR039653">
    <property type="entry name" value="Prenyltransferase"/>
</dbReference>
<dbReference type="GO" id="GO:0005886">
    <property type="term" value="C:plasma membrane"/>
    <property type="evidence" value="ECO:0007669"/>
    <property type="project" value="UniProtKB-SubCell"/>
</dbReference>
<feature type="transmembrane region" description="Helical" evidence="11">
    <location>
        <begin position="71"/>
        <end position="92"/>
    </location>
</feature>
<organism evidence="13 14">
    <name type="scientific">Pleomorphomonas diazotrophica</name>
    <dbReference type="NCBI Taxonomy" id="1166257"/>
    <lineage>
        <taxon>Bacteria</taxon>
        <taxon>Pseudomonadati</taxon>
        <taxon>Pseudomonadota</taxon>
        <taxon>Alphaproteobacteria</taxon>
        <taxon>Hyphomicrobiales</taxon>
        <taxon>Pleomorphomonadaceae</taxon>
        <taxon>Pleomorphomonas</taxon>
    </lineage>
</organism>
<keyword evidence="10 11" id="KW-0472">Membrane</keyword>
<comment type="caution">
    <text evidence="13">The sequence shown here is derived from an EMBL/GenBank/DDBJ whole genome shotgun (WGS) entry which is preliminary data.</text>
</comment>
<evidence type="ECO:0000256" key="3">
    <source>
        <dbReference type="ARBA" id="ARBA00005985"/>
    </source>
</evidence>
<dbReference type="InterPro" id="IPR006370">
    <property type="entry name" value="HB_polyprenyltransferase-like"/>
</dbReference>
<dbReference type="NCBIfam" id="TIGR01474">
    <property type="entry name" value="ubiA_proteo"/>
    <property type="match status" value="1"/>
</dbReference>
<dbReference type="UniPathway" id="UPA00232"/>
<evidence type="ECO:0000256" key="9">
    <source>
        <dbReference type="ARBA" id="ARBA00022989"/>
    </source>
</evidence>
<dbReference type="AlphaFoldDB" id="A0A1I4TT56"/>
<evidence type="ECO:0000256" key="7">
    <source>
        <dbReference type="ARBA" id="ARBA00022688"/>
    </source>
</evidence>
<comment type="similarity">
    <text evidence="3 11">Belongs to the UbiA prenyltransferase family.</text>
</comment>
<dbReference type="RefSeq" id="WP_101290790.1">
    <property type="nucleotide sequence ID" value="NZ_FOUQ01000006.1"/>
</dbReference>
<evidence type="ECO:0000313" key="14">
    <source>
        <dbReference type="Proteomes" id="UP000233491"/>
    </source>
</evidence>
<comment type="function">
    <text evidence="11">Catalyzes the prenylation of para-hydroxybenzoate (PHB) with an all-trans polyprenyl group. Mediates the second step in the final reaction sequence of ubiquinone-8 (UQ-8) biosynthesis, which is the condensation of the polyisoprenoid side chain with PHB, generating the first membrane-bound Q intermediate 3-octaprenyl-4-hydroxybenzoate.</text>
</comment>